<evidence type="ECO:0000256" key="4">
    <source>
        <dbReference type="ARBA" id="ARBA00022692"/>
    </source>
</evidence>
<feature type="transmembrane region" description="Helical" evidence="8">
    <location>
        <begin position="164"/>
        <end position="185"/>
    </location>
</feature>
<accession>A0AAV9Q2W2</accession>
<sequence>MAKNMGRFSLRRIMDKQTQVVLFSSTAIALYGYDQGMMSLINTNYNYLSTMGIAPDSPVVGVIVSVYYLGCAVGAVLASKFADVRGRKPGIFACLATASLGNLLMFVAGMGSSSSIGSKGALATMLVGRVIMGLGVGGIDAVVPVYSSELQEDDSRGTALAQEFQANILGLNMAFIINVCITHSLSKWSEWAWRVPIIVMQIYPVLLFAGASLFPETPRWCVLQNDPERAKKAIRRVFGADEVEDRIAELTTAHKKEQEEGMISYTDMLWPGGSQFHPTVVTVMGQVNQALTGYGAVSVYGPQIFELLGFPVKIAEYITLGNYVFYFIMMTGAWLLIDRIGRRTLMIHGAVWLAISFALLTILGGLAYNRLRLDIPLLATGVPGIVVLYLATSVFGIGWLVPPWLIPTEIYPSTARAQGAAVSVIVWGLANFAVTLLTPIMFNNLEYYLFLVFAATNAFAGLWTYLYCPESGHRTFEENQAFFTEAAKEGSWVVKRVNGGEFRVLPGRVEELEEEVEVDVEEGDSGRKKKETKRKIKAKRDAHDETEPLLGRSSIS</sequence>
<keyword evidence="6 8" id="KW-0472">Membrane</keyword>
<feature type="transmembrane region" description="Helical" evidence="8">
    <location>
        <begin position="191"/>
        <end position="214"/>
    </location>
</feature>
<feature type="region of interest" description="Disordered" evidence="7">
    <location>
        <begin position="516"/>
        <end position="556"/>
    </location>
</feature>
<dbReference type="PANTHER" id="PTHR48022:SF68">
    <property type="entry name" value="MAJOR FACILITATOR SUPERFAMILY (MFS) PROFILE DOMAIN-CONTAINING PROTEIN-RELATED"/>
    <property type="match status" value="1"/>
</dbReference>
<name>A0AAV9Q2W2_9PEZI</name>
<dbReference type="GO" id="GO:0005351">
    <property type="term" value="F:carbohydrate:proton symporter activity"/>
    <property type="evidence" value="ECO:0007669"/>
    <property type="project" value="TreeGrafter"/>
</dbReference>
<keyword evidence="3" id="KW-0813">Transport</keyword>
<reference evidence="10 11" key="1">
    <citation type="submission" date="2023-06" db="EMBL/GenBank/DDBJ databases">
        <title>Black Yeasts Isolated from many extreme environments.</title>
        <authorList>
            <person name="Coleine C."/>
            <person name="Stajich J.E."/>
            <person name="Selbmann L."/>
        </authorList>
    </citation>
    <scope>NUCLEOTIDE SEQUENCE [LARGE SCALE GENOMIC DNA]</scope>
    <source>
        <strain evidence="10 11">CCFEE 5887</strain>
    </source>
</reference>
<feature type="transmembrane region" description="Helical" evidence="8">
    <location>
        <begin position="375"/>
        <end position="400"/>
    </location>
</feature>
<evidence type="ECO:0000256" key="8">
    <source>
        <dbReference type="SAM" id="Phobius"/>
    </source>
</evidence>
<evidence type="ECO:0000256" key="1">
    <source>
        <dbReference type="ARBA" id="ARBA00004141"/>
    </source>
</evidence>
<keyword evidence="4 8" id="KW-0812">Transmembrane</keyword>
<feature type="transmembrane region" description="Helical" evidence="8">
    <location>
        <begin position="420"/>
        <end position="440"/>
    </location>
</feature>
<dbReference type="Proteomes" id="UP001345827">
    <property type="component" value="Unassembled WGS sequence"/>
</dbReference>
<evidence type="ECO:0000256" key="7">
    <source>
        <dbReference type="SAM" id="MobiDB-lite"/>
    </source>
</evidence>
<feature type="domain" description="Major facilitator superfamily (MFS) profile" evidence="9">
    <location>
        <begin position="20"/>
        <end position="472"/>
    </location>
</feature>
<feature type="transmembrane region" description="Helical" evidence="8">
    <location>
        <begin position="121"/>
        <end position="143"/>
    </location>
</feature>
<dbReference type="Gene3D" id="1.20.1250.20">
    <property type="entry name" value="MFS general substrate transporter like domains"/>
    <property type="match status" value="1"/>
</dbReference>
<evidence type="ECO:0000256" key="3">
    <source>
        <dbReference type="ARBA" id="ARBA00022448"/>
    </source>
</evidence>
<dbReference type="Pfam" id="PF00083">
    <property type="entry name" value="Sugar_tr"/>
    <property type="match status" value="1"/>
</dbReference>
<feature type="compositionally biased region" description="Basic residues" evidence="7">
    <location>
        <begin position="527"/>
        <end position="538"/>
    </location>
</feature>
<evidence type="ECO:0000313" key="11">
    <source>
        <dbReference type="Proteomes" id="UP001345827"/>
    </source>
</evidence>
<protein>
    <recommendedName>
        <fullName evidence="9">Major facilitator superfamily (MFS) profile domain-containing protein</fullName>
    </recommendedName>
</protein>
<proteinExistence type="inferred from homology"/>
<feature type="transmembrane region" description="Helical" evidence="8">
    <location>
        <begin position="447"/>
        <end position="466"/>
    </location>
</feature>
<dbReference type="EMBL" id="JAXLQG010000012">
    <property type="protein sequence ID" value="KAK5534028.1"/>
    <property type="molecule type" value="Genomic_DNA"/>
</dbReference>
<gene>
    <name evidence="10" type="ORF">LTR25_007008</name>
</gene>
<organism evidence="10 11">
    <name type="scientific">Vermiconidia calcicola</name>
    <dbReference type="NCBI Taxonomy" id="1690605"/>
    <lineage>
        <taxon>Eukaryota</taxon>
        <taxon>Fungi</taxon>
        <taxon>Dikarya</taxon>
        <taxon>Ascomycota</taxon>
        <taxon>Pezizomycotina</taxon>
        <taxon>Dothideomycetes</taxon>
        <taxon>Dothideomycetidae</taxon>
        <taxon>Mycosphaerellales</taxon>
        <taxon>Extremaceae</taxon>
        <taxon>Vermiconidia</taxon>
    </lineage>
</organism>
<evidence type="ECO:0000256" key="2">
    <source>
        <dbReference type="ARBA" id="ARBA00010992"/>
    </source>
</evidence>
<evidence type="ECO:0000256" key="5">
    <source>
        <dbReference type="ARBA" id="ARBA00022989"/>
    </source>
</evidence>
<comment type="caution">
    <text evidence="10">The sequence shown here is derived from an EMBL/GenBank/DDBJ whole genome shotgun (WGS) entry which is preliminary data.</text>
</comment>
<evidence type="ECO:0000259" key="9">
    <source>
        <dbReference type="PROSITE" id="PS50850"/>
    </source>
</evidence>
<comment type="subcellular location">
    <subcellularLocation>
        <location evidence="1">Membrane</location>
        <topology evidence="1">Multi-pass membrane protein</topology>
    </subcellularLocation>
</comment>
<dbReference type="SUPFAM" id="SSF103473">
    <property type="entry name" value="MFS general substrate transporter"/>
    <property type="match status" value="1"/>
</dbReference>
<dbReference type="PRINTS" id="PR00171">
    <property type="entry name" value="SUGRTRNSPORT"/>
</dbReference>
<feature type="transmembrane region" description="Helical" evidence="8">
    <location>
        <begin position="317"/>
        <end position="337"/>
    </location>
</feature>
<dbReference type="InterPro" id="IPR005828">
    <property type="entry name" value="MFS_sugar_transport-like"/>
</dbReference>
<dbReference type="InterPro" id="IPR020846">
    <property type="entry name" value="MFS_dom"/>
</dbReference>
<feature type="transmembrane region" description="Helical" evidence="8">
    <location>
        <begin position="20"/>
        <end position="38"/>
    </location>
</feature>
<dbReference type="PANTHER" id="PTHR48022">
    <property type="entry name" value="PLASTIDIC GLUCOSE TRANSPORTER 4"/>
    <property type="match status" value="1"/>
</dbReference>
<dbReference type="GO" id="GO:0016020">
    <property type="term" value="C:membrane"/>
    <property type="evidence" value="ECO:0007669"/>
    <property type="project" value="UniProtKB-SubCell"/>
</dbReference>
<evidence type="ECO:0000313" key="10">
    <source>
        <dbReference type="EMBL" id="KAK5534028.1"/>
    </source>
</evidence>
<feature type="transmembrane region" description="Helical" evidence="8">
    <location>
        <begin position="349"/>
        <end position="368"/>
    </location>
</feature>
<evidence type="ECO:0000256" key="6">
    <source>
        <dbReference type="ARBA" id="ARBA00023136"/>
    </source>
</evidence>
<comment type="similarity">
    <text evidence="2">Belongs to the major facilitator superfamily. Sugar transporter (TC 2.A.1.1) family.</text>
</comment>
<dbReference type="PROSITE" id="PS00217">
    <property type="entry name" value="SUGAR_TRANSPORT_2"/>
    <property type="match status" value="1"/>
</dbReference>
<dbReference type="InterPro" id="IPR005829">
    <property type="entry name" value="Sugar_transporter_CS"/>
</dbReference>
<keyword evidence="11" id="KW-1185">Reference proteome</keyword>
<dbReference type="PROSITE" id="PS50850">
    <property type="entry name" value="MFS"/>
    <property type="match status" value="1"/>
</dbReference>
<feature type="transmembrane region" description="Helical" evidence="8">
    <location>
        <begin position="58"/>
        <end position="78"/>
    </location>
</feature>
<dbReference type="AlphaFoldDB" id="A0AAV9Q2W2"/>
<dbReference type="InterPro" id="IPR003663">
    <property type="entry name" value="Sugar/inositol_transpt"/>
</dbReference>
<dbReference type="InterPro" id="IPR036259">
    <property type="entry name" value="MFS_trans_sf"/>
</dbReference>
<dbReference type="InterPro" id="IPR050360">
    <property type="entry name" value="MFS_Sugar_Transporters"/>
</dbReference>
<keyword evidence="5 8" id="KW-1133">Transmembrane helix</keyword>
<feature type="transmembrane region" description="Helical" evidence="8">
    <location>
        <begin position="90"/>
        <end position="109"/>
    </location>
</feature>